<keyword evidence="1" id="KW-0812">Transmembrane</keyword>
<keyword evidence="1" id="KW-1133">Transmembrane helix</keyword>
<sequence>MIKAGLIVPIQGVVMITVLVILRYTKNHEKSTLEGAILIMGTRVEALTIETRLFPRIGRKNLLFVRNQAVFRKCAPTRKVEKHSKIFADTRKTIRCRIVKHSL</sequence>
<dbReference type="AlphaFoldDB" id="A0A420IPN3"/>
<dbReference type="Proteomes" id="UP000285326">
    <property type="component" value="Unassembled WGS sequence"/>
</dbReference>
<feature type="transmembrane region" description="Helical" evidence="1">
    <location>
        <begin position="6"/>
        <end position="24"/>
    </location>
</feature>
<organism evidence="2 3">
    <name type="scientific">Golovinomyces cichoracearum</name>
    <dbReference type="NCBI Taxonomy" id="62708"/>
    <lineage>
        <taxon>Eukaryota</taxon>
        <taxon>Fungi</taxon>
        <taxon>Dikarya</taxon>
        <taxon>Ascomycota</taxon>
        <taxon>Pezizomycotina</taxon>
        <taxon>Leotiomycetes</taxon>
        <taxon>Erysiphales</taxon>
        <taxon>Erysiphaceae</taxon>
        <taxon>Golovinomyces</taxon>
    </lineage>
</organism>
<name>A0A420IPN3_9PEZI</name>
<gene>
    <name evidence="2" type="ORF">GcM1_226012</name>
</gene>
<evidence type="ECO:0000256" key="1">
    <source>
        <dbReference type="SAM" id="Phobius"/>
    </source>
</evidence>
<comment type="caution">
    <text evidence="2">The sequence shown here is derived from an EMBL/GenBank/DDBJ whole genome shotgun (WGS) entry which is preliminary data.</text>
</comment>
<proteinExistence type="predicted"/>
<dbReference type="EMBL" id="MCBS01022683">
    <property type="protein sequence ID" value="RKF76493.1"/>
    <property type="molecule type" value="Genomic_DNA"/>
</dbReference>
<reference evidence="2 3" key="1">
    <citation type="journal article" date="2018" name="BMC Genomics">
        <title>Comparative genome analyses reveal sequence features reflecting distinct modes of host-adaptation between dicot and monocot powdery mildew.</title>
        <authorList>
            <person name="Wu Y."/>
            <person name="Ma X."/>
            <person name="Pan Z."/>
            <person name="Kale S.D."/>
            <person name="Song Y."/>
            <person name="King H."/>
            <person name="Zhang Q."/>
            <person name="Presley C."/>
            <person name="Deng X."/>
            <person name="Wei C.I."/>
            <person name="Xiao S."/>
        </authorList>
    </citation>
    <scope>NUCLEOTIDE SEQUENCE [LARGE SCALE GENOMIC DNA]</scope>
    <source>
        <strain evidence="2">UMSG1</strain>
    </source>
</reference>
<keyword evidence="1" id="KW-0472">Membrane</keyword>
<protein>
    <submittedName>
        <fullName evidence="2">Uncharacterized protein</fullName>
    </submittedName>
</protein>
<accession>A0A420IPN3</accession>
<evidence type="ECO:0000313" key="2">
    <source>
        <dbReference type="EMBL" id="RKF76493.1"/>
    </source>
</evidence>
<evidence type="ECO:0000313" key="3">
    <source>
        <dbReference type="Proteomes" id="UP000285326"/>
    </source>
</evidence>